<evidence type="ECO:0000256" key="9">
    <source>
        <dbReference type="NCBIfam" id="TIGR01229"/>
    </source>
</evidence>
<keyword evidence="4 13" id="KW-0056">Arginine metabolism</keyword>
<keyword evidence="5 10" id="KW-0479">Metal-binding</keyword>
<feature type="binding site" evidence="10">
    <location>
        <position position="130"/>
    </location>
    <ligand>
        <name>Mn(2+)</name>
        <dbReference type="ChEBI" id="CHEBI:29035"/>
        <label>1</label>
    </ligand>
</feature>
<dbReference type="Gene3D" id="3.40.800.10">
    <property type="entry name" value="Ureohydrolase domain"/>
    <property type="match status" value="1"/>
</dbReference>
<keyword evidence="6 12" id="KW-0378">Hydrolase</keyword>
<evidence type="ECO:0000313" key="15">
    <source>
        <dbReference type="Proteomes" id="UP000034287"/>
    </source>
</evidence>
<dbReference type="InterPro" id="IPR006035">
    <property type="entry name" value="Ureohydrolase"/>
</dbReference>
<dbReference type="UniPathway" id="UPA00158">
    <property type="reaction ID" value="UER00270"/>
</dbReference>
<dbReference type="GO" id="GO:0004053">
    <property type="term" value="F:arginase activity"/>
    <property type="evidence" value="ECO:0007669"/>
    <property type="project" value="UniProtKB-UniRule"/>
</dbReference>
<dbReference type="SUPFAM" id="SSF52768">
    <property type="entry name" value="Arginase/deacetylase"/>
    <property type="match status" value="1"/>
</dbReference>
<dbReference type="NCBIfam" id="TIGR01229">
    <property type="entry name" value="rocF_arginase"/>
    <property type="match status" value="1"/>
</dbReference>
<dbReference type="PANTHER" id="PTHR43782">
    <property type="entry name" value="ARGINASE"/>
    <property type="match status" value="1"/>
</dbReference>
<evidence type="ECO:0000256" key="7">
    <source>
        <dbReference type="ARBA" id="ARBA00023211"/>
    </source>
</evidence>
<reference evidence="14 15" key="1">
    <citation type="submission" date="2015-04" db="EMBL/GenBank/DDBJ databases">
        <title>Taxonomic description and genome sequence of Salinicoccus sediminis sp. nov., a novel hyper halotolerant bacterium isolated from marine sediment.</title>
        <authorList>
            <person name="Mathan Kumar R."/>
            <person name="Kaur G."/>
            <person name="Kumar N."/>
            <person name="Kumar A."/>
            <person name="Singh N.K."/>
            <person name="Kaur N."/>
            <person name="Mayilraj S."/>
        </authorList>
    </citation>
    <scope>NUCLEOTIDE SEQUENCE [LARGE SCALE GENOMIC DNA]</scope>
    <source>
        <strain evidence="14 15">SV-16</strain>
    </source>
</reference>
<evidence type="ECO:0000256" key="5">
    <source>
        <dbReference type="ARBA" id="ARBA00022723"/>
    </source>
</evidence>
<dbReference type="OrthoDB" id="9789727at2"/>
<protein>
    <recommendedName>
        <fullName evidence="3 9">Arginase</fullName>
        <ecNumber evidence="2 9">3.5.3.1</ecNumber>
    </recommendedName>
</protein>
<feature type="binding site" evidence="10">
    <location>
        <position position="103"/>
    </location>
    <ligand>
        <name>Mn(2+)</name>
        <dbReference type="ChEBI" id="CHEBI:29035"/>
        <label>1</label>
    </ligand>
</feature>
<dbReference type="GO" id="GO:0000050">
    <property type="term" value="P:urea cycle"/>
    <property type="evidence" value="ECO:0007669"/>
    <property type="project" value="UniProtKB-UniPathway"/>
</dbReference>
<dbReference type="EC" id="3.5.3.1" evidence="2 9"/>
<accession>A0A0M2SPS3</accession>
<dbReference type="PROSITE" id="PS51409">
    <property type="entry name" value="ARGINASE_2"/>
    <property type="match status" value="1"/>
</dbReference>
<dbReference type="EMBL" id="LAYZ01000004">
    <property type="protein sequence ID" value="KKK34615.1"/>
    <property type="molecule type" value="Genomic_DNA"/>
</dbReference>
<dbReference type="PIRSF" id="PIRSF036979">
    <property type="entry name" value="Arginase"/>
    <property type="match status" value="1"/>
</dbReference>
<dbReference type="Pfam" id="PF00491">
    <property type="entry name" value="Arginase"/>
    <property type="match status" value="1"/>
</dbReference>
<dbReference type="STRING" id="1432562.WN59_07775"/>
<organism evidence="14 15">
    <name type="scientific">Salinicoccus sediminis</name>
    <dbReference type="NCBI Taxonomy" id="1432562"/>
    <lineage>
        <taxon>Bacteria</taxon>
        <taxon>Bacillati</taxon>
        <taxon>Bacillota</taxon>
        <taxon>Bacilli</taxon>
        <taxon>Bacillales</taxon>
        <taxon>Staphylococcaceae</taxon>
        <taxon>Salinicoccus</taxon>
    </lineage>
</organism>
<feature type="binding site" evidence="10">
    <location>
        <position position="128"/>
    </location>
    <ligand>
        <name>Mn(2+)</name>
        <dbReference type="ChEBI" id="CHEBI:29035"/>
        <label>1</label>
    </ligand>
</feature>
<keyword evidence="7 10" id="KW-0464">Manganese</keyword>
<evidence type="ECO:0000256" key="2">
    <source>
        <dbReference type="ARBA" id="ARBA00012168"/>
    </source>
</evidence>
<gene>
    <name evidence="14" type="ORF">WN59_07775</name>
</gene>
<keyword evidence="15" id="KW-1185">Reference proteome</keyword>
<name>A0A0M2SPS3_9STAP</name>
<dbReference type="RefSeq" id="WP_046515365.1">
    <property type="nucleotide sequence ID" value="NZ_LAYZ01000004.1"/>
</dbReference>
<evidence type="ECO:0000256" key="3">
    <source>
        <dbReference type="ARBA" id="ARBA00018123"/>
    </source>
</evidence>
<feature type="binding site" evidence="10">
    <location>
        <position position="230"/>
    </location>
    <ligand>
        <name>Mn(2+)</name>
        <dbReference type="ChEBI" id="CHEBI:29035"/>
        <label>1</label>
    </ligand>
</feature>
<dbReference type="CDD" id="cd09989">
    <property type="entry name" value="Arginase"/>
    <property type="match status" value="1"/>
</dbReference>
<dbReference type="GO" id="GO:0006525">
    <property type="term" value="P:arginine metabolic process"/>
    <property type="evidence" value="ECO:0007669"/>
    <property type="project" value="UniProtKB-KW"/>
</dbReference>
<comment type="catalytic activity">
    <reaction evidence="8 13">
        <text>L-arginine + H2O = urea + L-ornithine</text>
        <dbReference type="Rhea" id="RHEA:20569"/>
        <dbReference type="ChEBI" id="CHEBI:15377"/>
        <dbReference type="ChEBI" id="CHEBI:16199"/>
        <dbReference type="ChEBI" id="CHEBI:32682"/>
        <dbReference type="ChEBI" id="CHEBI:46911"/>
        <dbReference type="EC" id="3.5.3.1"/>
    </reaction>
</comment>
<dbReference type="GO" id="GO:0005737">
    <property type="term" value="C:cytoplasm"/>
    <property type="evidence" value="ECO:0007669"/>
    <property type="project" value="TreeGrafter"/>
</dbReference>
<feature type="binding site" evidence="10">
    <location>
        <position position="126"/>
    </location>
    <ligand>
        <name>Mn(2+)</name>
        <dbReference type="ChEBI" id="CHEBI:29035"/>
        <label>2</label>
    </ligand>
</feature>
<dbReference type="GO" id="GO:0030145">
    <property type="term" value="F:manganese ion binding"/>
    <property type="evidence" value="ECO:0007669"/>
    <property type="project" value="TreeGrafter"/>
</dbReference>
<dbReference type="AlphaFoldDB" id="A0A0M2SPS3"/>
<dbReference type="InterPro" id="IPR014033">
    <property type="entry name" value="Arginase"/>
</dbReference>
<comment type="caution">
    <text evidence="14">The sequence shown here is derived from an EMBL/GenBank/DDBJ whole genome shotgun (WGS) entry which is preliminary data.</text>
</comment>
<dbReference type="InterPro" id="IPR023696">
    <property type="entry name" value="Ureohydrolase_dom_sf"/>
</dbReference>
<evidence type="ECO:0000256" key="12">
    <source>
        <dbReference type="RuleBase" id="RU003684"/>
    </source>
</evidence>
<dbReference type="InterPro" id="IPR020855">
    <property type="entry name" value="Ureohydrolase_Mn_BS"/>
</dbReference>
<dbReference type="Proteomes" id="UP000034287">
    <property type="component" value="Unassembled WGS sequence"/>
</dbReference>
<sequence length="303" mass="32679">MNHKVDIIGASTCFGQPKLGVDFGPDAIRYAGLVKALEIQGMNVEDKGNITGQYKVDPTLHSAKEEMGLLNFEQVKDFSTELAEEVESSVKLGRFPLILGGDHSLSIGSIAGISPHYENLGVIWYDAHGDLNDSETSPSGNIHGMPLAVACGVGHESFVNLHQPGVKVKPENVVLIGMRDLDVGEREYIKENDILTFTATDVREKGMAGVMDEAIAYLKDKVDGLHLSLDVDGLDPLETPGTGTPVDGGMSLSETQLAMRMLNESDLVTSMDLVEVNPLLDEKNITAEKAVEIASFLFGKKQL</sequence>
<dbReference type="PATRIC" id="fig|1432562.3.peg.1556"/>
<comment type="pathway">
    <text evidence="1">Nitrogen metabolism; urea cycle; L-ornithine and urea from L-arginine: step 1/1.</text>
</comment>
<proteinExistence type="inferred from homology"/>
<evidence type="ECO:0000256" key="6">
    <source>
        <dbReference type="ARBA" id="ARBA00022801"/>
    </source>
</evidence>
<evidence type="ECO:0000256" key="13">
    <source>
        <dbReference type="RuleBase" id="RU361159"/>
    </source>
</evidence>
<evidence type="ECO:0000256" key="8">
    <source>
        <dbReference type="ARBA" id="ARBA00047391"/>
    </source>
</evidence>
<evidence type="ECO:0000256" key="1">
    <source>
        <dbReference type="ARBA" id="ARBA00005098"/>
    </source>
</evidence>
<comment type="cofactor">
    <cofactor evidence="10 13">
        <name>Mn(2+)</name>
        <dbReference type="ChEBI" id="CHEBI:29035"/>
    </cofactor>
    <text evidence="10 13">Binds 2 manganese ions per subunit.</text>
</comment>
<dbReference type="PROSITE" id="PS01053">
    <property type="entry name" value="ARGINASE_1"/>
    <property type="match status" value="1"/>
</dbReference>
<comment type="similarity">
    <text evidence="11 12">Belongs to the arginase family.</text>
</comment>
<evidence type="ECO:0000256" key="11">
    <source>
        <dbReference type="PROSITE-ProRule" id="PRU00742"/>
    </source>
</evidence>
<dbReference type="PRINTS" id="PR00116">
    <property type="entry name" value="ARGINASE"/>
</dbReference>
<dbReference type="FunFam" id="3.40.800.10:FF:000012">
    <property type="entry name" value="Arginase"/>
    <property type="match status" value="1"/>
</dbReference>
<feature type="binding site" evidence="10">
    <location>
        <position position="232"/>
    </location>
    <ligand>
        <name>Mn(2+)</name>
        <dbReference type="ChEBI" id="CHEBI:29035"/>
        <label>2</label>
    </ligand>
</feature>
<dbReference type="PANTHER" id="PTHR43782:SF3">
    <property type="entry name" value="ARGINASE"/>
    <property type="match status" value="1"/>
</dbReference>
<evidence type="ECO:0000313" key="14">
    <source>
        <dbReference type="EMBL" id="KKK34615.1"/>
    </source>
</evidence>
<evidence type="ECO:0000256" key="10">
    <source>
        <dbReference type="PIRSR" id="PIRSR036979-1"/>
    </source>
</evidence>
<evidence type="ECO:0000256" key="4">
    <source>
        <dbReference type="ARBA" id="ARBA00022503"/>
    </source>
</evidence>